<keyword evidence="3" id="KW-1185">Reference proteome</keyword>
<reference evidence="2" key="1">
    <citation type="submission" date="2022-06" db="EMBL/GenBank/DDBJ databases">
        <authorList>
            <person name="Dietemann V."/>
            <person name="Ory F."/>
            <person name="Dainat B."/>
            <person name="Oberhansli S."/>
        </authorList>
    </citation>
    <scope>NUCLEOTIDE SEQUENCE</scope>
    <source>
        <strain evidence="2">Ena-SAMPLE-TAB-26-04-2022-14:26:32:270-5432</strain>
    </source>
</reference>
<dbReference type="GO" id="GO:0032259">
    <property type="term" value="P:methylation"/>
    <property type="evidence" value="ECO:0007669"/>
    <property type="project" value="UniProtKB-KW"/>
</dbReference>
<dbReference type="Proteomes" id="UP001154322">
    <property type="component" value="Unassembled WGS sequence"/>
</dbReference>
<protein>
    <submittedName>
        <fullName evidence="2">Class I SAM-dependent methyltransferase</fullName>
    </submittedName>
</protein>
<dbReference type="EMBL" id="CALYLO010000013">
    <property type="protein sequence ID" value="CAH8248939.1"/>
    <property type="molecule type" value="Genomic_DNA"/>
</dbReference>
<dbReference type="InterPro" id="IPR029063">
    <property type="entry name" value="SAM-dependent_MTases_sf"/>
</dbReference>
<dbReference type="PANTHER" id="PTHR43591:SF110">
    <property type="entry name" value="RHODANESE DOMAIN-CONTAINING PROTEIN"/>
    <property type="match status" value="1"/>
</dbReference>
<dbReference type="Pfam" id="PF13649">
    <property type="entry name" value="Methyltransf_25"/>
    <property type="match status" value="1"/>
</dbReference>
<sequence length="253" mass="29380">MQTSWKEEDVAKQFEAYNDILEQTLGFRFVFDLLKTVPAGKRVLDYGCGPGKVAYRLAETADVQVVAVDESRHMLDIAMQKRSHPRVDYRHIELDRLTFLEDNSVDGAMTCYVFINTSSRERIARIIGEIHRVLAPGASYVILDTHPDSTGIDFSTFRNGVPGKAYEHGEARQEWLHLPNGEDMILDDFHWPKEMYRELLEDAGFGHIECIEPTLRDIPPDELRRIEQESRFDQWKMERDYPPFLIYRAVKEA</sequence>
<keyword evidence="2" id="KW-0808">Transferase</keyword>
<dbReference type="GO" id="GO:0008168">
    <property type="term" value="F:methyltransferase activity"/>
    <property type="evidence" value="ECO:0007669"/>
    <property type="project" value="UniProtKB-KW"/>
</dbReference>
<keyword evidence="2" id="KW-0489">Methyltransferase</keyword>
<dbReference type="InterPro" id="IPR041698">
    <property type="entry name" value="Methyltransf_25"/>
</dbReference>
<evidence type="ECO:0000259" key="1">
    <source>
        <dbReference type="Pfam" id="PF13649"/>
    </source>
</evidence>
<evidence type="ECO:0000313" key="2">
    <source>
        <dbReference type="EMBL" id="CAH8248939.1"/>
    </source>
</evidence>
<proteinExistence type="predicted"/>
<dbReference type="PANTHER" id="PTHR43591">
    <property type="entry name" value="METHYLTRANSFERASE"/>
    <property type="match status" value="1"/>
</dbReference>
<evidence type="ECO:0000313" key="3">
    <source>
        <dbReference type="Proteomes" id="UP001154322"/>
    </source>
</evidence>
<gene>
    <name evidence="2" type="ORF">WJ0W_006122</name>
</gene>
<feature type="domain" description="Methyltransferase" evidence="1">
    <location>
        <begin position="43"/>
        <end position="137"/>
    </location>
</feature>
<dbReference type="Gene3D" id="3.40.50.150">
    <property type="entry name" value="Vaccinia Virus protein VP39"/>
    <property type="match status" value="1"/>
</dbReference>
<dbReference type="SUPFAM" id="SSF53335">
    <property type="entry name" value="S-adenosyl-L-methionine-dependent methyltransferases"/>
    <property type="match status" value="1"/>
</dbReference>
<dbReference type="RefSeq" id="WP_261945301.1">
    <property type="nucleotide sequence ID" value="NZ_CALYLO010000013.1"/>
</dbReference>
<name>A0ABN8UCL2_9BACL</name>
<organism evidence="2 3">
    <name type="scientific">Paenibacillus melissococcoides</name>
    <dbReference type="NCBI Taxonomy" id="2912268"/>
    <lineage>
        <taxon>Bacteria</taxon>
        <taxon>Bacillati</taxon>
        <taxon>Bacillota</taxon>
        <taxon>Bacilli</taxon>
        <taxon>Bacillales</taxon>
        <taxon>Paenibacillaceae</taxon>
        <taxon>Paenibacillus</taxon>
    </lineage>
</organism>
<comment type="caution">
    <text evidence="2">The sequence shown here is derived from an EMBL/GenBank/DDBJ whole genome shotgun (WGS) entry which is preliminary data.</text>
</comment>
<accession>A0ABN8UCL2</accession>
<dbReference type="CDD" id="cd02440">
    <property type="entry name" value="AdoMet_MTases"/>
    <property type="match status" value="1"/>
</dbReference>